<comment type="subcellular location">
    <subcellularLocation>
        <location evidence="1">Membrane</location>
        <topology evidence="1">Multi-pass membrane protein</topology>
    </subcellularLocation>
</comment>
<dbReference type="OrthoDB" id="5329176at2759"/>
<keyword evidence="2 6" id="KW-0812">Transmembrane</keyword>
<dbReference type="Proteomes" id="UP000754883">
    <property type="component" value="Unassembled WGS sequence"/>
</dbReference>
<evidence type="ECO:0000256" key="2">
    <source>
        <dbReference type="ARBA" id="ARBA00022692"/>
    </source>
</evidence>
<organism evidence="8 9">
    <name type="scientific">Clonostachys byssicola</name>
    <dbReference type="NCBI Taxonomy" id="160290"/>
    <lineage>
        <taxon>Eukaryota</taxon>
        <taxon>Fungi</taxon>
        <taxon>Dikarya</taxon>
        <taxon>Ascomycota</taxon>
        <taxon>Pezizomycotina</taxon>
        <taxon>Sordariomycetes</taxon>
        <taxon>Hypocreomycetidae</taxon>
        <taxon>Hypocreales</taxon>
        <taxon>Bionectriaceae</taxon>
        <taxon>Clonostachys</taxon>
    </lineage>
</organism>
<comment type="caution">
    <text evidence="8">The sequence shown here is derived from an EMBL/GenBank/DDBJ whole genome shotgun (WGS) entry which is preliminary data.</text>
</comment>
<reference evidence="9" key="1">
    <citation type="submission" date="2019-06" db="EMBL/GenBank/DDBJ databases">
        <authorList>
            <person name="Broberg M."/>
        </authorList>
    </citation>
    <scope>NUCLEOTIDE SEQUENCE [LARGE SCALE GENOMIC DNA]</scope>
</reference>
<dbReference type="PANTHER" id="PTHR33048">
    <property type="entry name" value="PTH11-LIKE INTEGRAL MEMBRANE PROTEIN (AFU_ORTHOLOGUE AFUA_5G11245)"/>
    <property type="match status" value="1"/>
</dbReference>
<feature type="transmembrane region" description="Helical" evidence="6">
    <location>
        <begin position="53"/>
        <end position="74"/>
    </location>
</feature>
<reference evidence="8 9" key="2">
    <citation type="submission" date="2021-10" db="EMBL/GenBank/DDBJ databases">
        <authorList>
            <person name="Piombo E."/>
        </authorList>
    </citation>
    <scope>NUCLEOTIDE SEQUENCE [LARGE SCALE GENOMIC DNA]</scope>
</reference>
<proteinExistence type="inferred from homology"/>
<dbReference type="AlphaFoldDB" id="A0A9N9UF93"/>
<comment type="similarity">
    <text evidence="5">Belongs to the SAT4 family.</text>
</comment>
<dbReference type="Pfam" id="PF20684">
    <property type="entry name" value="Fung_rhodopsin"/>
    <property type="match status" value="1"/>
</dbReference>
<accession>A0A9N9UF93</accession>
<dbReference type="GO" id="GO:0016020">
    <property type="term" value="C:membrane"/>
    <property type="evidence" value="ECO:0007669"/>
    <property type="project" value="UniProtKB-SubCell"/>
</dbReference>
<dbReference type="PANTHER" id="PTHR33048:SF47">
    <property type="entry name" value="INTEGRAL MEMBRANE PROTEIN-RELATED"/>
    <property type="match status" value="1"/>
</dbReference>
<feature type="transmembrane region" description="Helical" evidence="6">
    <location>
        <begin position="180"/>
        <end position="198"/>
    </location>
</feature>
<protein>
    <recommendedName>
        <fullName evidence="7">Rhodopsin domain-containing protein</fullName>
    </recommendedName>
</protein>
<feature type="transmembrane region" description="Helical" evidence="6">
    <location>
        <begin position="94"/>
        <end position="115"/>
    </location>
</feature>
<evidence type="ECO:0000313" key="8">
    <source>
        <dbReference type="EMBL" id="CAG9986860.1"/>
    </source>
</evidence>
<dbReference type="EMBL" id="CABFNO020001406">
    <property type="protein sequence ID" value="CAG9986860.1"/>
    <property type="molecule type" value="Genomic_DNA"/>
</dbReference>
<evidence type="ECO:0000256" key="1">
    <source>
        <dbReference type="ARBA" id="ARBA00004141"/>
    </source>
</evidence>
<evidence type="ECO:0000256" key="3">
    <source>
        <dbReference type="ARBA" id="ARBA00022989"/>
    </source>
</evidence>
<feature type="domain" description="Rhodopsin" evidence="7">
    <location>
        <begin position="37"/>
        <end position="229"/>
    </location>
</feature>
<keyword evidence="4 6" id="KW-0472">Membrane</keyword>
<evidence type="ECO:0000259" key="7">
    <source>
        <dbReference type="Pfam" id="PF20684"/>
    </source>
</evidence>
<feature type="transmembrane region" description="Helical" evidence="6">
    <location>
        <begin position="210"/>
        <end position="232"/>
    </location>
</feature>
<gene>
    <name evidence="8" type="ORF">CBYS24578_00017779</name>
</gene>
<feature type="transmembrane region" description="Helical" evidence="6">
    <location>
        <begin position="20"/>
        <end position="41"/>
    </location>
</feature>
<evidence type="ECO:0000313" key="9">
    <source>
        <dbReference type="Proteomes" id="UP000754883"/>
    </source>
</evidence>
<sequence length="287" mass="31952">MGSEGQSFADIIADPGIGRIVIISLVTIPLTIIATVLRLISTKRAGRKLSWEDLFAVLALVGHLGYTVTPVGAIPGAADLSDEEANLLTAKLSYVATPFFYINQLFAKASLFMLYKRIFWSDLVFRRWIYGLAAIHIAWFITFFFMVLFLCNPVSKWWDITGTQPGTCIDGNTFLVAEETINSGVDLAMVGLAVAMVFKLQTRKLIKRKLTFIFIVGGLSGIIGFIKIGFAYTTPNDNGHGDEYFVRLRTYVPNYYAKSRLLATHSANFIDVEQAIAPRFLQREVSQ</sequence>
<evidence type="ECO:0000256" key="4">
    <source>
        <dbReference type="ARBA" id="ARBA00023136"/>
    </source>
</evidence>
<dbReference type="InterPro" id="IPR049326">
    <property type="entry name" value="Rhodopsin_dom_fungi"/>
</dbReference>
<feature type="transmembrane region" description="Helical" evidence="6">
    <location>
        <begin position="127"/>
        <end position="150"/>
    </location>
</feature>
<dbReference type="InterPro" id="IPR052337">
    <property type="entry name" value="SAT4-like"/>
</dbReference>
<evidence type="ECO:0000256" key="5">
    <source>
        <dbReference type="ARBA" id="ARBA00038359"/>
    </source>
</evidence>
<keyword evidence="3 6" id="KW-1133">Transmembrane helix</keyword>
<name>A0A9N9UF93_9HYPO</name>
<evidence type="ECO:0000256" key="6">
    <source>
        <dbReference type="SAM" id="Phobius"/>
    </source>
</evidence>
<keyword evidence="9" id="KW-1185">Reference proteome</keyword>